<proteinExistence type="predicted"/>
<accession>Q2HCV4</accession>
<dbReference type="EMBL" id="CH408029">
    <property type="protein sequence ID" value="EAQ93715.1"/>
    <property type="molecule type" value="Genomic_DNA"/>
</dbReference>
<evidence type="ECO:0008006" key="4">
    <source>
        <dbReference type="Google" id="ProtNLM"/>
    </source>
</evidence>
<dbReference type="GeneID" id="4387479"/>
<dbReference type="InParanoid" id="Q2HCV4"/>
<gene>
    <name evidence="2" type="ORF">CHGG_01950</name>
</gene>
<protein>
    <recommendedName>
        <fullName evidence="4">Secreted protein</fullName>
    </recommendedName>
</protein>
<dbReference type="PROSITE" id="PS51257">
    <property type="entry name" value="PROKAR_LIPOPROTEIN"/>
    <property type="match status" value="1"/>
</dbReference>
<sequence>MRAHTLPIQRLIMLCGLRLFVLSPCATFGCRLCLLQPRHAAALAVPPSASAPAAGMRAGNMLSPSVSKRGSITLSADGTAAGFFRQSPSCRRRLGDAPGCKRWTWSQVEGVAAYGH</sequence>
<keyword evidence="3" id="KW-1185">Reference proteome</keyword>
<organism evidence="2 3">
    <name type="scientific">Chaetomium globosum (strain ATCC 6205 / CBS 148.51 / DSM 1962 / NBRC 6347 / NRRL 1970)</name>
    <name type="common">Soil fungus</name>
    <dbReference type="NCBI Taxonomy" id="306901"/>
    <lineage>
        <taxon>Eukaryota</taxon>
        <taxon>Fungi</taxon>
        <taxon>Dikarya</taxon>
        <taxon>Ascomycota</taxon>
        <taxon>Pezizomycotina</taxon>
        <taxon>Sordariomycetes</taxon>
        <taxon>Sordariomycetidae</taxon>
        <taxon>Sordariales</taxon>
        <taxon>Chaetomiaceae</taxon>
        <taxon>Chaetomium</taxon>
    </lineage>
</organism>
<keyword evidence="1" id="KW-0732">Signal</keyword>
<feature type="chain" id="PRO_5004209076" description="Secreted protein" evidence="1">
    <location>
        <begin position="28"/>
        <end position="116"/>
    </location>
</feature>
<dbReference type="HOGENOM" id="CLU_2096594_0_0_1"/>
<evidence type="ECO:0000313" key="3">
    <source>
        <dbReference type="Proteomes" id="UP000001056"/>
    </source>
</evidence>
<evidence type="ECO:0000313" key="2">
    <source>
        <dbReference type="EMBL" id="EAQ93715.1"/>
    </source>
</evidence>
<dbReference type="Proteomes" id="UP000001056">
    <property type="component" value="Unassembled WGS sequence"/>
</dbReference>
<dbReference type="AlphaFoldDB" id="Q2HCV4"/>
<feature type="signal peptide" evidence="1">
    <location>
        <begin position="1"/>
        <end position="27"/>
    </location>
</feature>
<evidence type="ECO:0000256" key="1">
    <source>
        <dbReference type="SAM" id="SignalP"/>
    </source>
</evidence>
<reference evidence="3" key="1">
    <citation type="journal article" date="2015" name="Genome Announc.">
        <title>Draft genome sequence of the cellulolytic fungus Chaetomium globosum.</title>
        <authorList>
            <person name="Cuomo C.A."/>
            <person name="Untereiner W.A."/>
            <person name="Ma L.-J."/>
            <person name="Grabherr M."/>
            <person name="Birren B.W."/>
        </authorList>
    </citation>
    <scope>NUCLEOTIDE SEQUENCE [LARGE SCALE GENOMIC DNA]</scope>
    <source>
        <strain evidence="3">ATCC 6205 / CBS 148.51 / DSM 1962 / NBRC 6347 / NRRL 1970</strain>
    </source>
</reference>
<dbReference type="VEuPathDB" id="FungiDB:CHGG_01950"/>
<dbReference type="RefSeq" id="XP_001221171.1">
    <property type="nucleotide sequence ID" value="XM_001221170.1"/>
</dbReference>
<name>Q2HCV4_CHAGB</name>